<evidence type="ECO:0000256" key="1">
    <source>
        <dbReference type="SAM" id="MobiDB-lite"/>
    </source>
</evidence>
<evidence type="ECO:0000313" key="4">
    <source>
        <dbReference type="Proteomes" id="UP000245974"/>
    </source>
</evidence>
<evidence type="ECO:0000256" key="2">
    <source>
        <dbReference type="SAM" id="Phobius"/>
    </source>
</evidence>
<evidence type="ECO:0008006" key="5">
    <source>
        <dbReference type="Google" id="ProtNLM"/>
    </source>
</evidence>
<dbReference type="InParanoid" id="A0A2U3MW16"/>
<dbReference type="AlphaFoldDB" id="A0A2U3MW16"/>
<dbReference type="RefSeq" id="WP_121973143.1">
    <property type="nucleotide sequence ID" value="NZ_OOGT01000023.1"/>
</dbReference>
<sequence>MSSVTSSEKKGWKAIIIAFILSCFFLGFFYLAITNEPDYMPSQQNKPTTQHAFKQQPTMSKEALESAQQDAKMREEMKNMSPEEMQHMHGATATADKAN</sequence>
<name>A0A2U3MW16_9GAMM</name>
<keyword evidence="2" id="KW-0472">Membrane</keyword>
<dbReference type="OrthoDB" id="6712355at2"/>
<organism evidence="3 4">
    <name type="scientific">Acinetobacter stercoris</name>
    <dbReference type="NCBI Taxonomy" id="2126983"/>
    <lineage>
        <taxon>Bacteria</taxon>
        <taxon>Pseudomonadati</taxon>
        <taxon>Pseudomonadota</taxon>
        <taxon>Gammaproteobacteria</taxon>
        <taxon>Moraxellales</taxon>
        <taxon>Moraxellaceae</taxon>
        <taxon>Acinetobacter</taxon>
    </lineage>
</organism>
<reference evidence="4" key="1">
    <citation type="submission" date="2018-03" db="EMBL/GenBank/DDBJ databases">
        <authorList>
            <person name="Blom J."/>
        </authorList>
    </citation>
    <scope>NUCLEOTIDE SEQUENCE [LARGE SCALE GENOMIC DNA]</scope>
    <source>
        <strain evidence="4">KPC-SM-21</strain>
    </source>
</reference>
<feature type="transmembrane region" description="Helical" evidence="2">
    <location>
        <begin position="12"/>
        <end position="33"/>
    </location>
</feature>
<gene>
    <name evidence="3" type="ORF">KPC_0800</name>
</gene>
<proteinExistence type="predicted"/>
<keyword evidence="2" id="KW-0812">Transmembrane</keyword>
<keyword evidence="4" id="KW-1185">Reference proteome</keyword>
<protein>
    <recommendedName>
        <fullName evidence="5">DUF4199 domain-containing protein</fullName>
    </recommendedName>
</protein>
<dbReference type="EMBL" id="OOGT01000023">
    <property type="protein sequence ID" value="SPL69622.1"/>
    <property type="molecule type" value="Genomic_DNA"/>
</dbReference>
<dbReference type="Proteomes" id="UP000245974">
    <property type="component" value="Unassembled WGS sequence"/>
</dbReference>
<evidence type="ECO:0000313" key="3">
    <source>
        <dbReference type="EMBL" id="SPL69622.1"/>
    </source>
</evidence>
<feature type="compositionally biased region" description="Polar residues" evidence="1">
    <location>
        <begin position="41"/>
        <end position="59"/>
    </location>
</feature>
<feature type="region of interest" description="Disordered" evidence="1">
    <location>
        <begin position="39"/>
        <end position="76"/>
    </location>
</feature>
<accession>A0A2U3MW16</accession>
<keyword evidence="2" id="KW-1133">Transmembrane helix</keyword>